<dbReference type="PANTHER" id="PTHR13344:SF0">
    <property type="entry name" value="NADH DEHYDROGENASE [UBIQUINONE] 1 ALPHA SUBCOMPLEX SUBUNIT 8"/>
    <property type="match status" value="1"/>
</dbReference>
<gene>
    <name evidence="10" type="primary">NDUFA8</name>
    <name evidence="10" type="ORF">EVAR_100045_1</name>
</gene>
<dbReference type="InterPro" id="IPR016680">
    <property type="entry name" value="NDUFA8"/>
</dbReference>
<evidence type="ECO:0000256" key="7">
    <source>
        <dbReference type="ARBA" id="ARBA00022982"/>
    </source>
</evidence>
<accession>A0A4C1ZTE7</accession>
<evidence type="ECO:0000313" key="10">
    <source>
        <dbReference type="EMBL" id="GBP92181.1"/>
    </source>
</evidence>
<dbReference type="PANTHER" id="PTHR13344">
    <property type="entry name" value="NADH-UBIQUINONE OXIDOREDUCTASE"/>
    <property type="match status" value="1"/>
</dbReference>
<dbReference type="GO" id="GO:0005739">
    <property type="term" value="C:mitochondrion"/>
    <property type="evidence" value="ECO:0007669"/>
    <property type="project" value="UniProtKB-SubCell"/>
</dbReference>
<keyword evidence="4" id="KW-0813">Transport</keyword>
<organism evidence="10 11">
    <name type="scientific">Eumeta variegata</name>
    <name type="common">Bagworm moth</name>
    <name type="synonym">Eumeta japonica</name>
    <dbReference type="NCBI Taxonomy" id="151549"/>
    <lineage>
        <taxon>Eukaryota</taxon>
        <taxon>Metazoa</taxon>
        <taxon>Ecdysozoa</taxon>
        <taxon>Arthropoda</taxon>
        <taxon>Hexapoda</taxon>
        <taxon>Insecta</taxon>
        <taxon>Pterygota</taxon>
        <taxon>Neoptera</taxon>
        <taxon>Endopterygota</taxon>
        <taxon>Lepidoptera</taxon>
        <taxon>Glossata</taxon>
        <taxon>Ditrysia</taxon>
        <taxon>Tineoidea</taxon>
        <taxon>Psychidae</taxon>
        <taxon>Oiketicinae</taxon>
        <taxon>Eumeta</taxon>
    </lineage>
</organism>
<dbReference type="EMBL" id="BGZK01002246">
    <property type="protein sequence ID" value="GBP92181.1"/>
    <property type="molecule type" value="Genomic_DNA"/>
</dbReference>
<keyword evidence="8" id="KW-0496">Mitochondrion</keyword>
<proteinExistence type="inferred from homology"/>
<dbReference type="AlphaFoldDB" id="A0A4C1ZTE7"/>
<comment type="caution">
    <text evidence="10">The sequence shown here is derived from an EMBL/GenBank/DDBJ whole genome shotgun (WGS) entry which is preliminary data.</text>
</comment>
<evidence type="ECO:0000256" key="9">
    <source>
        <dbReference type="ARBA" id="ARBA00023157"/>
    </source>
</evidence>
<protein>
    <submittedName>
        <fullName evidence="10">NADH dehydrogenase 1 alpha subcomplex subunit 8</fullName>
    </submittedName>
</protein>
<keyword evidence="11" id="KW-1185">Reference proteome</keyword>
<keyword evidence="5" id="KW-0679">Respiratory chain</keyword>
<evidence type="ECO:0000256" key="5">
    <source>
        <dbReference type="ARBA" id="ARBA00022660"/>
    </source>
</evidence>
<evidence type="ECO:0000256" key="8">
    <source>
        <dbReference type="ARBA" id="ARBA00023128"/>
    </source>
</evidence>
<keyword evidence="7" id="KW-0249">Electron transport</keyword>
<evidence type="ECO:0000256" key="1">
    <source>
        <dbReference type="ARBA" id="ARBA00003195"/>
    </source>
</evidence>
<comment type="similarity">
    <text evidence="3">Belongs to the complex I NDUFA8 subunit family.</text>
</comment>
<evidence type="ECO:0000256" key="2">
    <source>
        <dbReference type="ARBA" id="ARBA00004173"/>
    </source>
</evidence>
<dbReference type="OrthoDB" id="276296at2759"/>
<dbReference type="Proteomes" id="UP000299102">
    <property type="component" value="Unassembled WGS sequence"/>
</dbReference>
<evidence type="ECO:0000256" key="3">
    <source>
        <dbReference type="ARBA" id="ARBA00010705"/>
    </source>
</evidence>
<evidence type="ECO:0000313" key="11">
    <source>
        <dbReference type="Proteomes" id="UP000299102"/>
    </source>
</evidence>
<reference evidence="10 11" key="1">
    <citation type="journal article" date="2019" name="Commun. Biol.">
        <title>The bagworm genome reveals a unique fibroin gene that provides high tensile strength.</title>
        <authorList>
            <person name="Kono N."/>
            <person name="Nakamura H."/>
            <person name="Ohtoshi R."/>
            <person name="Tomita M."/>
            <person name="Numata K."/>
            <person name="Arakawa K."/>
        </authorList>
    </citation>
    <scope>NUCLEOTIDE SEQUENCE [LARGE SCALE GENOMIC DNA]</scope>
</reference>
<evidence type="ECO:0000256" key="4">
    <source>
        <dbReference type="ARBA" id="ARBA00022448"/>
    </source>
</evidence>
<sequence>MVLTQDVNLPTEAELTVEEEFMLWSEREDPRKCINEGKMVTACTLEFFRKVKRNCFDEFNQYALCIDKSSGDFGLKHCRVTQGVFDKCMLDKMCLERPDYGYFCRARVHATTSELDCLPTLVFPGPEGWERNHLLPWLSFCYIEF</sequence>
<keyword evidence="6" id="KW-0677">Repeat</keyword>
<name>A0A4C1ZTE7_EUMVA</name>
<dbReference type="STRING" id="151549.A0A4C1ZTE7"/>
<comment type="subcellular location">
    <subcellularLocation>
        <location evidence="2">Mitochondrion</location>
    </subcellularLocation>
</comment>
<dbReference type="GO" id="GO:0006120">
    <property type="term" value="P:mitochondrial electron transport, NADH to ubiquinone"/>
    <property type="evidence" value="ECO:0007669"/>
    <property type="project" value="InterPro"/>
</dbReference>
<comment type="function">
    <text evidence="1">Accessory subunit of the mitochondrial membrane respiratory chain NADH dehydrogenase (Complex I), that is believed not to be involved in catalysis. Complex I functions in the transfer of electrons from NADH to the respiratory chain. The immediate electron acceptor for the enzyme is believed to be ubiquinone.</text>
</comment>
<keyword evidence="9" id="KW-1015">Disulfide bond</keyword>
<evidence type="ECO:0000256" key="6">
    <source>
        <dbReference type="ARBA" id="ARBA00022737"/>
    </source>
</evidence>